<evidence type="ECO:0000256" key="4">
    <source>
        <dbReference type="ARBA" id="ARBA00022840"/>
    </source>
</evidence>
<evidence type="ECO:0000256" key="2">
    <source>
        <dbReference type="ARBA" id="ARBA00022448"/>
    </source>
</evidence>
<organism evidence="6 7">
    <name type="scientific">Alsobacter soli</name>
    <dbReference type="NCBI Taxonomy" id="2109933"/>
    <lineage>
        <taxon>Bacteria</taxon>
        <taxon>Pseudomonadati</taxon>
        <taxon>Pseudomonadota</taxon>
        <taxon>Alphaproteobacteria</taxon>
        <taxon>Hyphomicrobiales</taxon>
        <taxon>Alsobacteraceae</taxon>
        <taxon>Alsobacter</taxon>
    </lineage>
</organism>
<dbReference type="InterPro" id="IPR003593">
    <property type="entry name" value="AAA+_ATPase"/>
</dbReference>
<dbReference type="CDD" id="cd03293">
    <property type="entry name" value="ABC_NrtD_SsuB_transporters"/>
    <property type="match status" value="1"/>
</dbReference>
<dbReference type="PROSITE" id="PS00211">
    <property type="entry name" value="ABC_TRANSPORTER_1"/>
    <property type="match status" value="1"/>
</dbReference>
<comment type="caution">
    <text evidence="6">The sequence shown here is derived from an EMBL/GenBank/DDBJ whole genome shotgun (WGS) entry which is preliminary data.</text>
</comment>
<keyword evidence="2" id="KW-0813">Transport</keyword>
<dbReference type="PROSITE" id="PS50893">
    <property type="entry name" value="ABC_TRANSPORTER_2"/>
    <property type="match status" value="1"/>
</dbReference>
<reference evidence="7" key="1">
    <citation type="submission" date="2018-03" db="EMBL/GenBank/DDBJ databases">
        <authorList>
            <person name="Sun L."/>
            <person name="Liu H."/>
            <person name="Chen W."/>
            <person name="Huang K."/>
            <person name="Liu W."/>
            <person name="Gao X."/>
        </authorList>
    </citation>
    <scope>NUCLEOTIDE SEQUENCE [LARGE SCALE GENOMIC DNA]</scope>
    <source>
        <strain evidence="7">SH9</strain>
    </source>
</reference>
<dbReference type="InterPro" id="IPR027417">
    <property type="entry name" value="P-loop_NTPase"/>
</dbReference>
<keyword evidence="4 6" id="KW-0067">ATP-binding</keyword>
<name>A0A2T1HLK8_9HYPH</name>
<evidence type="ECO:0000256" key="3">
    <source>
        <dbReference type="ARBA" id="ARBA00022741"/>
    </source>
</evidence>
<accession>A0A2T1HLK8</accession>
<dbReference type="Pfam" id="PF00005">
    <property type="entry name" value="ABC_tran"/>
    <property type="match status" value="1"/>
</dbReference>
<dbReference type="InterPro" id="IPR017871">
    <property type="entry name" value="ABC_transporter-like_CS"/>
</dbReference>
<dbReference type="InterPro" id="IPR003439">
    <property type="entry name" value="ABC_transporter-like_ATP-bd"/>
</dbReference>
<keyword evidence="3" id="KW-0547">Nucleotide-binding</keyword>
<dbReference type="Gene3D" id="3.40.50.300">
    <property type="entry name" value="P-loop containing nucleotide triphosphate hydrolases"/>
    <property type="match status" value="1"/>
</dbReference>
<dbReference type="InterPro" id="IPR050166">
    <property type="entry name" value="ABC_transporter_ATP-bind"/>
</dbReference>
<evidence type="ECO:0000313" key="6">
    <source>
        <dbReference type="EMBL" id="PSC02518.1"/>
    </source>
</evidence>
<dbReference type="EMBL" id="PVZS01000052">
    <property type="protein sequence ID" value="PSC02518.1"/>
    <property type="molecule type" value="Genomic_DNA"/>
</dbReference>
<dbReference type="OrthoDB" id="9807242at2"/>
<dbReference type="RefSeq" id="WP_106340651.1">
    <property type="nucleotide sequence ID" value="NZ_PVZS01000052.1"/>
</dbReference>
<evidence type="ECO:0000313" key="7">
    <source>
        <dbReference type="Proteomes" id="UP000239772"/>
    </source>
</evidence>
<evidence type="ECO:0000259" key="5">
    <source>
        <dbReference type="PROSITE" id="PS50893"/>
    </source>
</evidence>
<dbReference type="PANTHER" id="PTHR42788">
    <property type="entry name" value="TAURINE IMPORT ATP-BINDING PROTEIN-RELATED"/>
    <property type="match status" value="1"/>
</dbReference>
<protein>
    <submittedName>
        <fullName evidence="6">ABC transporter ATP-binding protein</fullName>
    </submittedName>
</protein>
<dbReference type="AlphaFoldDB" id="A0A2T1HLK8"/>
<dbReference type="SUPFAM" id="SSF52540">
    <property type="entry name" value="P-loop containing nucleoside triphosphate hydrolases"/>
    <property type="match status" value="1"/>
</dbReference>
<dbReference type="GO" id="GO:0016887">
    <property type="term" value="F:ATP hydrolysis activity"/>
    <property type="evidence" value="ECO:0007669"/>
    <property type="project" value="InterPro"/>
</dbReference>
<gene>
    <name evidence="6" type="ORF">SLNSH_23620</name>
</gene>
<proteinExistence type="inferred from homology"/>
<keyword evidence="7" id="KW-1185">Reference proteome</keyword>
<evidence type="ECO:0000256" key="1">
    <source>
        <dbReference type="ARBA" id="ARBA00005417"/>
    </source>
</evidence>
<dbReference type="PANTHER" id="PTHR42788:SF13">
    <property type="entry name" value="ALIPHATIC SULFONATES IMPORT ATP-BINDING PROTEIN SSUB"/>
    <property type="match status" value="1"/>
</dbReference>
<dbReference type="SMART" id="SM00382">
    <property type="entry name" value="AAA"/>
    <property type="match status" value="1"/>
</dbReference>
<dbReference type="GO" id="GO:0005524">
    <property type="term" value="F:ATP binding"/>
    <property type="evidence" value="ECO:0007669"/>
    <property type="project" value="UniProtKB-KW"/>
</dbReference>
<sequence>MAAPVAAAEAFPSVVPQAASAPAAVACRNVTVRFITDRRTVTALENVSFAVERGGFLSLLGPSGCGKSTLLRVVADLVSPTSGAVSVLGLSPQEARLKRSLGFVFQDAALLPWRTALQNVELPLEVGGAKALPAGAPTPRELLKLVGLEGWEGSYPHELSGGMRQRVSIARALLGGPRLLLMDEPFGALDEITRDRLNEELRRIWQETGTTIMFVTHSVYEALFLGEQVLVLAANPGRVTELVDVGLPRDRTLKIRETQPFVEIAANLRDLLGRGA</sequence>
<comment type="similarity">
    <text evidence="1">Belongs to the ABC transporter superfamily.</text>
</comment>
<dbReference type="Proteomes" id="UP000239772">
    <property type="component" value="Unassembled WGS sequence"/>
</dbReference>
<feature type="domain" description="ABC transporter" evidence="5">
    <location>
        <begin position="25"/>
        <end position="259"/>
    </location>
</feature>